<evidence type="ECO:0000313" key="2">
    <source>
        <dbReference type="EMBL" id="KAF5185434.1"/>
    </source>
</evidence>
<evidence type="ECO:0000256" key="1">
    <source>
        <dbReference type="SAM" id="MobiDB-lite"/>
    </source>
</evidence>
<accession>A0A7J6VK12</accession>
<organism evidence="2 3">
    <name type="scientific">Thalictrum thalictroides</name>
    <name type="common">Rue-anemone</name>
    <name type="synonym">Anemone thalictroides</name>
    <dbReference type="NCBI Taxonomy" id="46969"/>
    <lineage>
        <taxon>Eukaryota</taxon>
        <taxon>Viridiplantae</taxon>
        <taxon>Streptophyta</taxon>
        <taxon>Embryophyta</taxon>
        <taxon>Tracheophyta</taxon>
        <taxon>Spermatophyta</taxon>
        <taxon>Magnoliopsida</taxon>
        <taxon>Ranunculales</taxon>
        <taxon>Ranunculaceae</taxon>
        <taxon>Thalictroideae</taxon>
        <taxon>Thalictrum</taxon>
    </lineage>
</organism>
<comment type="caution">
    <text evidence="2">The sequence shown here is derived from an EMBL/GenBank/DDBJ whole genome shotgun (WGS) entry which is preliminary data.</text>
</comment>
<protein>
    <submittedName>
        <fullName evidence="2">Uncharacterized protein</fullName>
    </submittedName>
</protein>
<name>A0A7J6VK12_THATH</name>
<feature type="region of interest" description="Disordered" evidence="1">
    <location>
        <begin position="92"/>
        <end position="115"/>
    </location>
</feature>
<keyword evidence="3" id="KW-1185">Reference proteome</keyword>
<gene>
    <name evidence="2" type="ORF">FRX31_024983</name>
</gene>
<reference evidence="2 3" key="1">
    <citation type="submission" date="2020-06" db="EMBL/GenBank/DDBJ databases">
        <title>Transcriptomic and genomic resources for Thalictrum thalictroides and T. hernandezii: Facilitating candidate gene discovery in an emerging model plant lineage.</title>
        <authorList>
            <person name="Arias T."/>
            <person name="Riano-Pachon D.M."/>
            <person name="Di Stilio V.S."/>
        </authorList>
    </citation>
    <scope>NUCLEOTIDE SEQUENCE [LARGE SCALE GENOMIC DNA]</scope>
    <source>
        <strain evidence="3">cv. WT478/WT964</strain>
        <tissue evidence="2">Leaves</tissue>
    </source>
</reference>
<proteinExistence type="predicted"/>
<dbReference type="Proteomes" id="UP000554482">
    <property type="component" value="Unassembled WGS sequence"/>
</dbReference>
<evidence type="ECO:0000313" key="3">
    <source>
        <dbReference type="Proteomes" id="UP000554482"/>
    </source>
</evidence>
<sequence>MDTLAQKVGALAPVFKPTNTNALIQLVVKVSIGIIPIVVQGSKREPLSGINDFSPSQRYLSKGKWLANSANGTKQSCKLQFSSSESDVRKRQLNRFTFSRSGTKDPIHVKTKSRS</sequence>
<dbReference type="AlphaFoldDB" id="A0A7J6VK12"/>
<dbReference type="EMBL" id="JABWDY010030720">
    <property type="protein sequence ID" value="KAF5185434.1"/>
    <property type="molecule type" value="Genomic_DNA"/>
</dbReference>